<dbReference type="InterPro" id="IPR009060">
    <property type="entry name" value="UBA-like_sf"/>
</dbReference>
<dbReference type="Pfam" id="PF26286">
    <property type="entry name" value="UBA_10"/>
    <property type="match status" value="1"/>
</dbReference>
<dbReference type="AlphaFoldDB" id="A0AAE8SXG1"/>
<feature type="compositionally biased region" description="Basic residues" evidence="1">
    <location>
        <begin position="194"/>
        <end position="204"/>
    </location>
</feature>
<dbReference type="InterPro" id="IPR036063">
    <property type="entry name" value="Smr_dom_sf"/>
</dbReference>
<organism evidence="4 5">
    <name type="scientific">Cephalotrichum gorgonifer</name>
    <dbReference type="NCBI Taxonomy" id="2041049"/>
    <lineage>
        <taxon>Eukaryota</taxon>
        <taxon>Fungi</taxon>
        <taxon>Dikarya</taxon>
        <taxon>Ascomycota</taxon>
        <taxon>Pezizomycotina</taxon>
        <taxon>Sordariomycetes</taxon>
        <taxon>Hypocreomycetidae</taxon>
        <taxon>Microascales</taxon>
        <taxon>Microascaceae</taxon>
        <taxon>Cephalotrichum</taxon>
    </lineage>
</organism>
<evidence type="ECO:0000313" key="4">
    <source>
        <dbReference type="EMBL" id="SPO04801.1"/>
    </source>
</evidence>
<dbReference type="Gene3D" id="3.30.1370.110">
    <property type="match status" value="1"/>
</dbReference>
<keyword evidence="5" id="KW-1185">Reference proteome</keyword>
<dbReference type="SMART" id="SM00463">
    <property type="entry name" value="SMR"/>
    <property type="match status" value="1"/>
</dbReference>
<evidence type="ECO:0008006" key="6">
    <source>
        <dbReference type="Google" id="ProtNLM"/>
    </source>
</evidence>
<dbReference type="SUPFAM" id="SSF46934">
    <property type="entry name" value="UBA-like"/>
    <property type="match status" value="1"/>
</dbReference>
<feature type="domain" description="Smr" evidence="2">
    <location>
        <begin position="456"/>
        <end position="538"/>
    </location>
</feature>
<dbReference type="InterPro" id="IPR002625">
    <property type="entry name" value="Smr_dom"/>
</dbReference>
<feature type="region of interest" description="Disordered" evidence="1">
    <location>
        <begin position="52"/>
        <end position="108"/>
    </location>
</feature>
<name>A0AAE8SXG1_9PEZI</name>
<proteinExistence type="predicted"/>
<feature type="region of interest" description="Disordered" evidence="1">
    <location>
        <begin position="347"/>
        <end position="378"/>
    </location>
</feature>
<dbReference type="InterPro" id="IPR003892">
    <property type="entry name" value="CUE"/>
</dbReference>
<protein>
    <recommendedName>
        <fullName evidence="6">Smr domain-containing protein</fullName>
    </recommendedName>
</protein>
<dbReference type="GO" id="GO:0005634">
    <property type="term" value="C:nucleus"/>
    <property type="evidence" value="ECO:0007669"/>
    <property type="project" value="TreeGrafter"/>
</dbReference>
<dbReference type="GO" id="GO:0004519">
    <property type="term" value="F:endonuclease activity"/>
    <property type="evidence" value="ECO:0007669"/>
    <property type="project" value="TreeGrafter"/>
</dbReference>
<feature type="compositionally biased region" description="Low complexity" evidence="1">
    <location>
        <begin position="65"/>
        <end position="75"/>
    </location>
</feature>
<feature type="region of interest" description="Disordered" evidence="1">
    <location>
        <begin position="183"/>
        <end position="210"/>
    </location>
</feature>
<gene>
    <name evidence="4" type="ORF">DNG_07486</name>
</gene>
<feature type="domain" description="CUE" evidence="3">
    <location>
        <begin position="122"/>
        <end position="165"/>
    </location>
</feature>
<dbReference type="PANTHER" id="PTHR46535">
    <property type="entry name" value="NEDD4-BINDING PROTEIN 2"/>
    <property type="match status" value="1"/>
</dbReference>
<dbReference type="PROSITE" id="PS51140">
    <property type="entry name" value="CUE"/>
    <property type="match status" value="1"/>
</dbReference>
<dbReference type="PANTHER" id="PTHR46535:SF1">
    <property type="entry name" value="NEDD4-BINDING PROTEIN 2"/>
    <property type="match status" value="1"/>
</dbReference>
<feature type="compositionally biased region" description="Low complexity" evidence="1">
    <location>
        <begin position="366"/>
        <end position="378"/>
    </location>
</feature>
<evidence type="ECO:0000313" key="5">
    <source>
        <dbReference type="Proteomes" id="UP001187682"/>
    </source>
</evidence>
<evidence type="ECO:0000259" key="3">
    <source>
        <dbReference type="PROSITE" id="PS51140"/>
    </source>
</evidence>
<dbReference type="EMBL" id="ONZQ02000011">
    <property type="protein sequence ID" value="SPO04801.1"/>
    <property type="molecule type" value="Genomic_DNA"/>
</dbReference>
<dbReference type="InterPro" id="IPR058864">
    <property type="entry name" value="UBA_10"/>
</dbReference>
<sequence>MSQKLIDEFHTRLDEALILAISSEYDLDNAESLQDLRAVLLSLAQTAEIEEASGFNPDGLGSGQKDSTTDTPTDPKSSHDTSQSKGLNRAHESLVSSTTSYDEGDGDGDAAVPRIVSFDDASEEAKTKQLVFMFPSLKQDQVDASLKQVGGDFQAALDHLLTLQFLQSTEVRSKAIDAFFRPEDEEEGYEHTTKKGKKKRRKGANKGLSAAARDKEAELEAATVADILFISERLDLPFDAVAAAYHQNGRSQGKATTAVLDNFIAQGVEAQGDTASARVYELKGQYKKVPTKYLSAIVQVADTIPQWTDDIAGLLESHFSDATKGPLALSYSLKPIDDEVESGFTTVTSKKSGAGSENARRVNGQSSASYSPHASSGSSSLSSAALRAQASTYEQARLAASASAAHVMRRGRSDPLYKQAAVVYAERARENAQKASAAHSQAAHRRVAESRTADCIDLHGVSVSDGVSIAQQAVRAWYDGLGEYRAREARRGFTIITGLGRHSTGGVSRMRQAVCAALVNDGWRMEVGTGKFVVTGRR</sequence>
<comment type="caution">
    <text evidence="4">The sequence shown here is derived from an EMBL/GenBank/DDBJ whole genome shotgun (WGS) entry which is preliminary data.</text>
</comment>
<dbReference type="Proteomes" id="UP001187682">
    <property type="component" value="Unassembled WGS sequence"/>
</dbReference>
<accession>A0AAE8SXG1</accession>
<dbReference type="InterPro" id="IPR052772">
    <property type="entry name" value="Endo/PolyKinase_Domain-Protein"/>
</dbReference>
<reference evidence="4" key="1">
    <citation type="submission" date="2018-03" db="EMBL/GenBank/DDBJ databases">
        <authorList>
            <person name="Guldener U."/>
        </authorList>
    </citation>
    <scope>NUCLEOTIDE SEQUENCE</scope>
</reference>
<dbReference type="SUPFAM" id="SSF160443">
    <property type="entry name" value="SMR domain-like"/>
    <property type="match status" value="1"/>
</dbReference>
<evidence type="ECO:0000256" key="1">
    <source>
        <dbReference type="SAM" id="MobiDB-lite"/>
    </source>
</evidence>
<dbReference type="GO" id="GO:0043130">
    <property type="term" value="F:ubiquitin binding"/>
    <property type="evidence" value="ECO:0007669"/>
    <property type="project" value="InterPro"/>
</dbReference>
<dbReference type="PROSITE" id="PS50828">
    <property type="entry name" value="SMR"/>
    <property type="match status" value="1"/>
</dbReference>
<evidence type="ECO:0000259" key="2">
    <source>
        <dbReference type="PROSITE" id="PS50828"/>
    </source>
</evidence>